<proteinExistence type="predicted"/>
<sequence>MDNEKCHLFDQFKLNEPTIIIHKMCSFLIYWVGLQSLEKKQCVKMAQFI</sequence>
<accession>A0A0A9AZ63</accession>
<name>A0A0A9AZ63_ARUDO</name>
<organism evidence="1">
    <name type="scientific">Arundo donax</name>
    <name type="common">Giant reed</name>
    <name type="synonym">Donax arundinaceus</name>
    <dbReference type="NCBI Taxonomy" id="35708"/>
    <lineage>
        <taxon>Eukaryota</taxon>
        <taxon>Viridiplantae</taxon>
        <taxon>Streptophyta</taxon>
        <taxon>Embryophyta</taxon>
        <taxon>Tracheophyta</taxon>
        <taxon>Spermatophyta</taxon>
        <taxon>Magnoliopsida</taxon>
        <taxon>Liliopsida</taxon>
        <taxon>Poales</taxon>
        <taxon>Poaceae</taxon>
        <taxon>PACMAD clade</taxon>
        <taxon>Arundinoideae</taxon>
        <taxon>Arundineae</taxon>
        <taxon>Arundo</taxon>
    </lineage>
</organism>
<reference evidence="1" key="2">
    <citation type="journal article" date="2015" name="Data Brief">
        <title>Shoot transcriptome of the giant reed, Arundo donax.</title>
        <authorList>
            <person name="Barrero R.A."/>
            <person name="Guerrero F.D."/>
            <person name="Moolhuijzen P."/>
            <person name="Goolsby J.A."/>
            <person name="Tidwell J."/>
            <person name="Bellgard S.E."/>
            <person name="Bellgard M.I."/>
        </authorList>
    </citation>
    <scope>NUCLEOTIDE SEQUENCE</scope>
    <source>
        <tissue evidence="1">Shoot tissue taken approximately 20 cm above the soil surface</tissue>
    </source>
</reference>
<dbReference type="EMBL" id="GBRH01241474">
    <property type="protein sequence ID" value="JAD56421.1"/>
    <property type="molecule type" value="Transcribed_RNA"/>
</dbReference>
<protein>
    <submittedName>
        <fullName evidence="1">Uncharacterized protein</fullName>
    </submittedName>
</protein>
<reference evidence="1" key="1">
    <citation type="submission" date="2014-09" db="EMBL/GenBank/DDBJ databases">
        <authorList>
            <person name="Magalhaes I.L.F."/>
            <person name="Oliveira U."/>
            <person name="Santos F.R."/>
            <person name="Vidigal T.H.D.A."/>
            <person name="Brescovit A.D."/>
            <person name="Santos A.J."/>
        </authorList>
    </citation>
    <scope>NUCLEOTIDE SEQUENCE</scope>
    <source>
        <tissue evidence="1">Shoot tissue taken approximately 20 cm above the soil surface</tissue>
    </source>
</reference>
<dbReference type="AlphaFoldDB" id="A0A0A9AZ63"/>
<evidence type="ECO:0000313" key="1">
    <source>
        <dbReference type="EMBL" id="JAD56421.1"/>
    </source>
</evidence>